<evidence type="ECO:0000313" key="3">
    <source>
        <dbReference type="Proteomes" id="UP000479000"/>
    </source>
</evidence>
<protein>
    <submittedName>
        <fullName evidence="2">Uncharacterized protein</fullName>
    </submittedName>
</protein>
<keyword evidence="3" id="KW-1185">Reference proteome</keyword>
<dbReference type="AlphaFoldDB" id="A0A6H5GLB4"/>
<proteinExistence type="predicted"/>
<feature type="region of interest" description="Disordered" evidence="1">
    <location>
        <begin position="1"/>
        <end position="78"/>
    </location>
</feature>
<organism evidence="2 3">
    <name type="scientific">Nesidiocoris tenuis</name>
    <dbReference type="NCBI Taxonomy" id="355587"/>
    <lineage>
        <taxon>Eukaryota</taxon>
        <taxon>Metazoa</taxon>
        <taxon>Ecdysozoa</taxon>
        <taxon>Arthropoda</taxon>
        <taxon>Hexapoda</taxon>
        <taxon>Insecta</taxon>
        <taxon>Pterygota</taxon>
        <taxon>Neoptera</taxon>
        <taxon>Paraneoptera</taxon>
        <taxon>Hemiptera</taxon>
        <taxon>Heteroptera</taxon>
        <taxon>Panheteroptera</taxon>
        <taxon>Cimicomorpha</taxon>
        <taxon>Miridae</taxon>
        <taxon>Dicyphina</taxon>
        <taxon>Nesidiocoris</taxon>
    </lineage>
</organism>
<evidence type="ECO:0000256" key="1">
    <source>
        <dbReference type="SAM" id="MobiDB-lite"/>
    </source>
</evidence>
<name>A0A6H5GLB4_9HEMI</name>
<gene>
    <name evidence="2" type="ORF">NTEN_LOCUS9650</name>
</gene>
<dbReference type="Proteomes" id="UP000479000">
    <property type="component" value="Unassembled WGS sequence"/>
</dbReference>
<dbReference type="EMBL" id="CADCXU010014607">
    <property type="protein sequence ID" value="CAB0004173.1"/>
    <property type="molecule type" value="Genomic_DNA"/>
</dbReference>
<accession>A0A6H5GLB4</accession>
<sequence length="143" mass="15859">MEGQNAGFSDVDHRSSGGGDPSAALVSLASDSPSEKDQLHKFKSSPGSRAGNAEFRSAGENPAPQFGQPAVQADRRPGWPTWDARLSLRASALATCYSLSRRCIVEKEEVTAKEESHTFQHFVDDFRHGARIYSCWRWIFFVR</sequence>
<reference evidence="2 3" key="1">
    <citation type="submission" date="2020-02" db="EMBL/GenBank/DDBJ databases">
        <authorList>
            <person name="Ferguson B K."/>
        </authorList>
    </citation>
    <scope>NUCLEOTIDE SEQUENCE [LARGE SCALE GENOMIC DNA]</scope>
</reference>
<evidence type="ECO:0000313" key="2">
    <source>
        <dbReference type="EMBL" id="CAB0004173.1"/>
    </source>
</evidence>